<protein>
    <submittedName>
        <fullName evidence="2">Winged helix-turn-helix transcriptional regulator</fullName>
    </submittedName>
</protein>
<dbReference type="SMART" id="SM00347">
    <property type="entry name" value="HTH_MARR"/>
    <property type="match status" value="1"/>
</dbReference>
<dbReference type="InterPro" id="IPR011991">
    <property type="entry name" value="ArsR-like_HTH"/>
</dbReference>
<proteinExistence type="predicted"/>
<comment type="caution">
    <text evidence="2">The sequence shown here is derived from an EMBL/GenBank/DDBJ whole genome shotgun (WGS) entry which is preliminary data.</text>
</comment>
<keyword evidence="3" id="KW-1185">Reference proteome</keyword>
<dbReference type="Proteomes" id="UP000699865">
    <property type="component" value="Unassembled WGS sequence"/>
</dbReference>
<dbReference type="PANTHER" id="PTHR33164">
    <property type="entry name" value="TRANSCRIPTIONAL REGULATOR, MARR FAMILY"/>
    <property type="match status" value="1"/>
</dbReference>
<evidence type="ECO:0000313" key="2">
    <source>
        <dbReference type="EMBL" id="MBU9833511.1"/>
    </source>
</evidence>
<dbReference type="PROSITE" id="PS50995">
    <property type="entry name" value="HTH_MARR_2"/>
    <property type="match status" value="1"/>
</dbReference>
<dbReference type="Pfam" id="PF12802">
    <property type="entry name" value="MarR_2"/>
    <property type="match status" value="1"/>
</dbReference>
<dbReference type="EMBL" id="JAFMOU010000053">
    <property type="protein sequence ID" value="MBU9833511.1"/>
    <property type="molecule type" value="Genomic_DNA"/>
</dbReference>
<organism evidence="2 3">
    <name type="scientific">Rahnella perminowiae</name>
    <dbReference type="NCBI Taxonomy" id="2816244"/>
    <lineage>
        <taxon>Bacteria</taxon>
        <taxon>Pseudomonadati</taxon>
        <taxon>Pseudomonadota</taxon>
        <taxon>Gammaproteobacteria</taxon>
        <taxon>Enterobacterales</taxon>
        <taxon>Yersiniaceae</taxon>
        <taxon>Rahnella</taxon>
    </lineage>
</organism>
<accession>A0ABS6KV78</accession>
<dbReference type="InterPro" id="IPR000835">
    <property type="entry name" value="HTH_MarR-typ"/>
</dbReference>
<feature type="domain" description="HTH marR-type" evidence="1">
    <location>
        <begin position="1"/>
        <end position="104"/>
    </location>
</feature>
<evidence type="ECO:0000313" key="3">
    <source>
        <dbReference type="Proteomes" id="UP000699865"/>
    </source>
</evidence>
<reference evidence="2 3" key="1">
    <citation type="submission" date="2021-03" db="EMBL/GenBank/DDBJ databases">
        <title>Five novel Rahnella species.</title>
        <authorList>
            <person name="Brady C."/>
            <person name="Asselin J."/>
            <person name="Beer S."/>
            <person name="Bruberg M.B."/>
            <person name="Crampton B."/>
            <person name="Venter S."/>
            <person name="Arnold D."/>
            <person name="Denman S."/>
        </authorList>
    </citation>
    <scope>NUCLEOTIDE SEQUENCE [LARGE SCALE GENOMIC DNA]</scope>
    <source>
        <strain evidence="2 3">L72c</strain>
    </source>
</reference>
<evidence type="ECO:0000259" key="1">
    <source>
        <dbReference type="PROSITE" id="PS50995"/>
    </source>
</evidence>
<dbReference type="InterPro" id="IPR039422">
    <property type="entry name" value="MarR/SlyA-like"/>
</dbReference>
<sequence>MSQLPVLIHLSESGQNSQAELVAVLGVEQPSVSQLLNRMERDGLIDRVPDPADGRVRLVRLTSLARLQLPKGRFVLDDVAKQASKGLGEDEKRQLVSLLSRVSYNLGSPFPGS</sequence>
<dbReference type="PANTHER" id="PTHR33164:SF13">
    <property type="entry name" value="4-HYDROXYPHENYLACETATE CATABOLISM PROTEIN"/>
    <property type="match status" value="1"/>
</dbReference>
<gene>
    <name evidence="2" type="ORF">J1786_01430</name>
</gene>
<dbReference type="CDD" id="cd00090">
    <property type="entry name" value="HTH_ARSR"/>
    <property type="match status" value="1"/>
</dbReference>
<name>A0ABS6KV78_9GAMM</name>